<proteinExistence type="predicted"/>
<reference evidence="1" key="1">
    <citation type="submission" date="2020-11" db="EMBL/GenBank/DDBJ databases">
        <authorList>
            <consortium name="DOE Joint Genome Institute"/>
            <person name="Ahrendt S."/>
            <person name="Riley R."/>
            <person name="Andreopoulos W."/>
            <person name="Labutti K."/>
            <person name="Pangilinan J."/>
            <person name="Ruiz-Duenas F.J."/>
            <person name="Barrasa J.M."/>
            <person name="Sanchez-Garcia M."/>
            <person name="Camarero S."/>
            <person name="Miyauchi S."/>
            <person name="Serrano A."/>
            <person name="Linde D."/>
            <person name="Babiker R."/>
            <person name="Drula E."/>
            <person name="Ayuso-Fernandez I."/>
            <person name="Pacheco R."/>
            <person name="Padilla G."/>
            <person name="Ferreira P."/>
            <person name="Barriuso J."/>
            <person name="Kellner H."/>
            <person name="Castanera R."/>
            <person name="Alfaro M."/>
            <person name="Ramirez L."/>
            <person name="Pisabarro A.G."/>
            <person name="Kuo A."/>
            <person name="Tritt A."/>
            <person name="Lipzen A."/>
            <person name="He G."/>
            <person name="Yan M."/>
            <person name="Ng V."/>
            <person name="Cullen D."/>
            <person name="Martin F."/>
            <person name="Rosso M.-N."/>
            <person name="Henrissat B."/>
            <person name="Hibbett D."/>
            <person name="Martinez A.T."/>
            <person name="Grigoriev I.V."/>
        </authorList>
    </citation>
    <scope>NUCLEOTIDE SEQUENCE</scope>
    <source>
        <strain evidence="1">CIRM-BRFM 674</strain>
    </source>
</reference>
<protein>
    <submittedName>
        <fullName evidence="1">Uncharacterized protein</fullName>
    </submittedName>
</protein>
<dbReference type="OrthoDB" id="3365698at2759"/>
<dbReference type="EMBL" id="MU155510">
    <property type="protein sequence ID" value="KAF9472665.1"/>
    <property type="molecule type" value="Genomic_DNA"/>
</dbReference>
<dbReference type="Proteomes" id="UP000807469">
    <property type="component" value="Unassembled WGS sequence"/>
</dbReference>
<name>A0A9P5YQ47_9AGAR</name>
<keyword evidence="2" id="KW-1185">Reference proteome</keyword>
<organism evidence="1 2">
    <name type="scientific">Pholiota conissans</name>
    <dbReference type="NCBI Taxonomy" id="109636"/>
    <lineage>
        <taxon>Eukaryota</taxon>
        <taxon>Fungi</taxon>
        <taxon>Dikarya</taxon>
        <taxon>Basidiomycota</taxon>
        <taxon>Agaricomycotina</taxon>
        <taxon>Agaricomycetes</taxon>
        <taxon>Agaricomycetidae</taxon>
        <taxon>Agaricales</taxon>
        <taxon>Agaricineae</taxon>
        <taxon>Strophariaceae</taxon>
        <taxon>Pholiota</taxon>
    </lineage>
</organism>
<evidence type="ECO:0000313" key="1">
    <source>
        <dbReference type="EMBL" id="KAF9472665.1"/>
    </source>
</evidence>
<comment type="caution">
    <text evidence="1">The sequence shown here is derived from an EMBL/GenBank/DDBJ whole genome shotgun (WGS) entry which is preliminary data.</text>
</comment>
<sequence length="376" mass="42670">MIRLLDRYSDRWHKLKLNGPPALLDFFNKPDQDERELQQLRVLDLSIPTKLHNRNQTLYLSCGPHAAQLESLSIKGYMFVKFVNMNLNHLTQLTMVNVSLPTCLEAVRIIPGLVNCVFEGCSMGRLNNDFLLPRKPIKNKTVQRLQFIGDGALFGAISHHLMCSSLESLLVNNTNGECQNSAYSIISFLEKSRCSLECLSLVHVNLILDEEYKAVTSLCELMPTIRSFHPDFSGDFDSFPVHLFKVLSKFSIIDKRKVPQYLPLLSSLSLKSKIFYQWDSLLDIFGPHTPRSITRHRRALKHVTILVLDPHDRSVGERGNLAVAYNIDVPILKTILWLRDSAGVTWDVKSGSDEDEVIALAVRWYRGSGPVVRTAI</sequence>
<evidence type="ECO:0000313" key="2">
    <source>
        <dbReference type="Proteomes" id="UP000807469"/>
    </source>
</evidence>
<dbReference type="AlphaFoldDB" id="A0A9P5YQ47"/>
<accession>A0A9P5YQ47</accession>
<gene>
    <name evidence="1" type="ORF">BDN70DRAFT_998053</name>
</gene>